<reference evidence="2 3" key="1">
    <citation type="submission" date="2017-06" db="EMBL/GenBank/DDBJ databases">
        <title>Genome sequencing of cyanobaciteial culture collection at National Institute for Environmental Studies (NIES).</title>
        <authorList>
            <person name="Hirose Y."/>
            <person name="Shimura Y."/>
            <person name="Fujisawa T."/>
            <person name="Nakamura Y."/>
            <person name="Kawachi M."/>
        </authorList>
    </citation>
    <scope>NUCLEOTIDE SEQUENCE [LARGE SCALE GENOMIC DNA]</scope>
    <source>
        <strain evidence="2 3">NIES-21</strain>
    </source>
</reference>
<keyword evidence="3" id="KW-1185">Reference proteome</keyword>
<organism evidence="2 3">
    <name type="scientific">Anabaenopsis circularis NIES-21</name>
    <dbReference type="NCBI Taxonomy" id="1085406"/>
    <lineage>
        <taxon>Bacteria</taxon>
        <taxon>Bacillati</taxon>
        <taxon>Cyanobacteriota</taxon>
        <taxon>Cyanophyceae</taxon>
        <taxon>Nostocales</taxon>
        <taxon>Nodulariaceae</taxon>
        <taxon>Anabaenopsis</taxon>
    </lineage>
</organism>
<accession>A0A1Z4GIQ4</accession>
<dbReference type="CDD" id="cd09871">
    <property type="entry name" value="PIN_MtVapC28-VapC30-like"/>
    <property type="match status" value="1"/>
</dbReference>
<gene>
    <name evidence="2" type="ORF">NIES21_31860</name>
</gene>
<dbReference type="InterPro" id="IPR029060">
    <property type="entry name" value="PIN-like_dom_sf"/>
</dbReference>
<dbReference type="InterPro" id="IPR002716">
    <property type="entry name" value="PIN_dom"/>
</dbReference>
<dbReference type="Gene3D" id="3.40.50.1010">
    <property type="entry name" value="5'-nuclease"/>
    <property type="match status" value="1"/>
</dbReference>
<sequence length="130" mass="14276">MVIDPSAILAIIYGEPEELIFIQLIDESEDCLLSSPGYVEASIVLGNKHGKQGLENLNLLITALSIIIVPFNVEQAHLASEAFLKFGKGRHPAKLNMGDCFSYALAKSTNQPLLFKGNDFIHTDITKVDY</sequence>
<evidence type="ECO:0000313" key="3">
    <source>
        <dbReference type="Proteomes" id="UP000218287"/>
    </source>
</evidence>
<protein>
    <submittedName>
        <fullName evidence="2">PilT protein</fullName>
    </submittedName>
</protein>
<dbReference type="SUPFAM" id="SSF88723">
    <property type="entry name" value="PIN domain-like"/>
    <property type="match status" value="1"/>
</dbReference>
<proteinExistence type="predicted"/>
<dbReference type="EMBL" id="AP018174">
    <property type="protein sequence ID" value="BAY17349.1"/>
    <property type="molecule type" value="Genomic_DNA"/>
</dbReference>
<name>A0A1Z4GIQ4_9CYAN</name>
<evidence type="ECO:0000259" key="1">
    <source>
        <dbReference type="Pfam" id="PF01850"/>
    </source>
</evidence>
<evidence type="ECO:0000313" key="2">
    <source>
        <dbReference type="EMBL" id="BAY17349.1"/>
    </source>
</evidence>
<dbReference type="OrthoDB" id="32625at2"/>
<feature type="domain" description="PIN" evidence="1">
    <location>
        <begin position="1"/>
        <end position="124"/>
    </location>
</feature>
<dbReference type="Proteomes" id="UP000218287">
    <property type="component" value="Chromosome"/>
</dbReference>
<dbReference type="AlphaFoldDB" id="A0A1Z4GIQ4"/>
<dbReference type="Pfam" id="PF01850">
    <property type="entry name" value="PIN"/>
    <property type="match status" value="1"/>
</dbReference>